<dbReference type="InterPro" id="IPR014044">
    <property type="entry name" value="CAP_dom"/>
</dbReference>
<dbReference type="FunFam" id="3.40.33.10:FF:000004">
    <property type="entry name" value="CAP, cysteine-rich secretory protein, antigen 5"/>
    <property type="match status" value="1"/>
</dbReference>
<dbReference type="AlphaFoldDB" id="A0A176VPQ6"/>
<reference evidence="8" key="3">
    <citation type="journal article" date="2020" name="Curr. Biol.">
        <title>Chromatin organization in early land plants reveals an ancestral association between H3K27me3, transposons, and constitutive heterochromatin.</title>
        <authorList>
            <person name="Montgomery S.A."/>
            <person name="Tanizawa Y."/>
            <person name="Galik B."/>
            <person name="Wang N."/>
            <person name="Ito T."/>
            <person name="Mochizuki T."/>
            <person name="Akimcheva S."/>
            <person name="Bowman J.L."/>
            <person name="Cognat V."/>
            <person name="Marechal-Drouard L."/>
            <person name="Ekker H."/>
            <person name="Hong S.F."/>
            <person name="Kohchi T."/>
            <person name="Lin S.S."/>
            <person name="Liu L.D."/>
            <person name="Nakamura Y."/>
            <person name="Valeeva L.R."/>
            <person name="Shakirov E.V."/>
            <person name="Shippen D.E."/>
            <person name="Wei W.L."/>
            <person name="Yagura M."/>
            <person name="Yamaoka S."/>
            <person name="Yamato K.T."/>
            <person name="Liu C."/>
            <person name="Berger F."/>
        </authorList>
    </citation>
    <scope>NUCLEOTIDE SEQUENCE [LARGE SCALE GENOMIC DNA]</scope>
    <source>
        <strain evidence="8">Tak-1</strain>
    </source>
</reference>
<evidence type="ECO:0000313" key="8">
    <source>
        <dbReference type="Proteomes" id="UP001162541"/>
    </source>
</evidence>
<organism evidence="6 7">
    <name type="scientific">Marchantia polymorpha subsp. ruderalis</name>
    <dbReference type="NCBI Taxonomy" id="1480154"/>
    <lineage>
        <taxon>Eukaryota</taxon>
        <taxon>Viridiplantae</taxon>
        <taxon>Streptophyta</taxon>
        <taxon>Embryophyta</taxon>
        <taxon>Marchantiophyta</taxon>
        <taxon>Marchantiopsida</taxon>
        <taxon>Marchantiidae</taxon>
        <taxon>Marchantiales</taxon>
        <taxon>Marchantiaceae</taxon>
        <taxon>Marchantia</taxon>
    </lineage>
</organism>
<comment type="function">
    <text evidence="1">Probably involved in the defense reaction of plants against pathogens.</text>
</comment>
<evidence type="ECO:0000313" key="5">
    <source>
        <dbReference type="EMBL" id="BBN06525.1"/>
    </source>
</evidence>
<dbReference type="Pfam" id="PF00188">
    <property type="entry name" value="CAP"/>
    <property type="match status" value="1"/>
</dbReference>
<evidence type="ECO:0000256" key="2">
    <source>
        <dbReference type="ARBA" id="ARBA00023265"/>
    </source>
</evidence>
<dbReference type="CDD" id="cd05381">
    <property type="entry name" value="CAP_PR-1"/>
    <property type="match status" value="1"/>
</dbReference>
<keyword evidence="2" id="KW-0611">Plant defense</keyword>
<feature type="domain" description="SCP" evidence="4">
    <location>
        <begin position="31"/>
        <end position="163"/>
    </location>
</feature>
<feature type="signal peptide" evidence="3">
    <location>
        <begin position="1"/>
        <end position="29"/>
    </location>
</feature>
<dbReference type="EMBL" id="LVLJ01003038">
    <property type="protein sequence ID" value="OAE22869.1"/>
    <property type="molecule type" value="Genomic_DNA"/>
</dbReference>
<proteinExistence type="predicted"/>
<dbReference type="PROSITE" id="PS01010">
    <property type="entry name" value="CRISP_2"/>
    <property type="match status" value="1"/>
</dbReference>
<feature type="chain" id="PRO_5042333726" description="SCP domain-containing protein" evidence="3">
    <location>
        <begin position="30"/>
        <end position="166"/>
    </location>
</feature>
<dbReference type="SMART" id="SM00198">
    <property type="entry name" value="SCP"/>
    <property type="match status" value="1"/>
</dbReference>
<dbReference type="InterPro" id="IPR035940">
    <property type="entry name" value="CAP_sf"/>
</dbReference>
<dbReference type="Proteomes" id="UP001162541">
    <property type="component" value="Chromosome 3"/>
</dbReference>
<reference evidence="6 7" key="1">
    <citation type="submission" date="2016-03" db="EMBL/GenBank/DDBJ databases">
        <title>Mechanisms controlling the formation of the plant cell surface in tip-growing cells are functionally conserved among land plants.</title>
        <authorList>
            <person name="Honkanen S."/>
            <person name="Jones V.A."/>
            <person name="Morieri G."/>
            <person name="Champion C."/>
            <person name="Hetherington A.J."/>
            <person name="Kelly S."/>
            <person name="Saint-Marcoux D."/>
            <person name="Proust H."/>
            <person name="Prescott H."/>
            <person name="Dolan L."/>
        </authorList>
    </citation>
    <scope>NUCLEOTIDE SEQUENCE [LARGE SCALE GENOMIC DNA]</scope>
    <source>
        <strain evidence="7">cv. Tak-1 and cv. Tak-2</strain>
        <tissue evidence="6">Whole gametophyte</tissue>
    </source>
</reference>
<keyword evidence="2" id="KW-0568">Pathogenesis-related protein</keyword>
<sequence length="166" mass="18503">MASRKRMSLVLDVVTCCVLVIGFISRAAATHIEGEYLERHNEARSRVGISDLEWSNSLESYATDYAERQASYGCSMVHSNGPYGENLYWSSGYSSPSDAVESWLEEGRDYNSNFNSCSFGRVCGHYTQIIWRNTRYVGCGSATCPTGGKFVVCSYYPPGNYYGENP</sequence>
<dbReference type="PRINTS" id="PR00837">
    <property type="entry name" value="V5TPXLIKE"/>
</dbReference>
<keyword evidence="3" id="KW-0732">Signal</keyword>
<dbReference type="InterPro" id="IPR018244">
    <property type="entry name" value="Allrgn_V5/Tpx1_CS"/>
</dbReference>
<dbReference type="Gene3D" id="3.40.33.10">
    <property type="entry name" value="CAP"/>
    <property type="match status" value="1"/>
</dbReference>
<name>A0A176VPQ6_MARPO</name>
<dbReference type="PANTHER" id="PTHR10334">
    <property type="entry name" value="CYSTEINE-RICH SECRETORY PROTEIN-RELATED"/>
    <property type="match status" value="1"/>
</dbReference>
<gene>
    <name evidence="6" type="ORF">AXG93_4139s1120</name>
    <name evidence="5" type="ORF">Mp_3g21890</name>
</gene>
<evidence type="ECO:0000313" key="7">
    <source>
        <dbReference type="Proteomes" id="UP000077202"/>
    </source>
</evidence>
<evidence type="ECO:0000313" key="6">
    <source>
        <dbReference type="EMBL" id="OAE22869.1"/>
    </source>
</evidence>
<dbReference type="PRINTS" id="PR00838">
    <property type="entry name" value="V5ALLERGEN"/>
</dbReference>
<evidence type="ECO:0000259" key="4">
    <source>
        <dbReference type="SMART" id="SM00198"/>
    </source>
</evidence>
<dbReference type="EMBL" id="AP019868">
    <property type="protein sequence ID" value="BBN06525.1"/>
    <property type="molecule type" value="Genomic_DNA"/>
</dbReference>
<dbReference type="PROSITE" id="PS01009">
    <property type="entry name" value="CRISP_1"/>
    <property type="match status" value="1"/>
</dbReference>
<dbReference type="InterPro" id="IPR002413">
    <property type="entry name" value="V5_allergen-like"/>
</dbReference>
<protein>
    <recommendedName>
        <fullName evidence="4">SCP domain-containing protein</fullName>
    </recommendedName>
</protein>
<accession>A0A176VPQ6</accession>
<evidence type="ECO:0000256" key="1">
    <source>
        <dbReference type="ARBA" id="ARBA00003143"/>
    </source>
</evidence>
<dbReference type="Proteomes" id="UP000077202">
    <property type="component" value="Unassembled WGS sequence"/>
</dbReference>
<dbReference type="GO" id="GO:0005576">
    <property type="term" value="C:extracellular region"/>
    <property type="evidence" value="ECO:0007669"/>
    <property type="project" value="InterPro"/>
</dbReference>
<keyword evidence="7" id="KW-1185">Reference proteome</keyword>
<evidence type="ECO:0000256" key="3">
    <source>
        <dbReference type="SAM" id="SignalP"/>
    </source>
</evidence>
<dbReference type="SUPFAM" id="SSF55797">
    <property type="entry name" value="PR-1-like"/>
    <property type="match status" value="1"/>
</dbReference>
<reference evidence="5" key="2">
    <citation type="journal article" date="2019" name="Curr. Biol.">
        <title>Chromatin organization in early land plants reveals an ancestral association between H3K27me3, transposons, and constitutive heterochromatin.</title>
        <authorList>
            <person name="Montgomery S.A."/>
            <person name="Tanizawa Y."/>
            <person name="Galik B."/>
            <person name="Wang N."/>
            <person name="Ito T."/>
            <person name="Mochizuki T."/>
            <person name="Akimcheva S."/>
            <person name="Bowman J."/>
            <person name="Cognat V."/>
            <person name="Drouard L."/>
            <person name="Ekker H."/>
            <person name="Houng S."/>
            <person name="Kohchi T."/>
            <person name="Lin S."/>
            <person name="Liu L.D."/>
            <person name="Nakamura Y."/>
            <person name="Valeeva L.R."/>
            <person name="Shakirov E.V."/>
            <person name="Shippen D.E."/>
            <person name="Wei W."/>
            <person name="Yagura M."/>
            <person name="Yamaoka S."/>
            <person name="Yamato K.T."/>
            <person name="Liu C."/>
            <person name="Berger F."/>
        </authorList>
    </citation>
    <scope>NUCLEOTIDE SEQUENCE [LARGE SCALE GENOMIC DNA]</scope>
    <source>
        <strain evidence="5">Tak-1</strain>
    </source>
</reference>
<dbReference type="InterPro" id="IPR001283">
    <property type="entry name" value="CRISP-related"/>
</dbReference>